<dbReference type="InterPro" id="IPR003960">
    <property type="entry name" value="ATPase_AAA_CS"/>
</dbReference>
<keyword evidence="3" id="KW-0175">Coiled coil</keyword>
<dbReference type="InterPro" id="IPR041569">
    <property type="entry name" value="AAA_lid_3"/>
</dbReference>
<dbReference type="PANTHER" id="PTHR23077:SF27">
    <property type="entry name" value="ATPASE FAMILY GENE 2 PROTEIN HOMOLOG A"/>
    <property type="match status" value="1"/>
</dbReference>
<dbReference type="AlphaFoldDB" id="A0A8T9C2L9"/>
<evidence type="ECO:0000313" key="6">
    <source>
        <dbReference type="Proteomes" id="UP000469558"/>
    </source>
</evidence>
<evidence type="ECO:0000256" key="2">
    <source>
        <dbReference type="ARBA" id="ARBA00022840"/>
    </source>
</evidence>
<evidence type="ECO:0000313" key="5">
    <source>
        <dbReference type="EMBL" id="TVY68938.1"/>
    </source>
</evidence>
<dbReference type="GO" id="GO:0005524">
    <property type="term" value="F:ATP binding"/>
    <property type="evidence" value="ECO:0007669"/>
    <property type="project" value="UniProtKB-KW"/>
</dbReference>
<dbReference type="Proteomes" id="UP000469558">
    <property type="component" value="Unassembled WGS sequence"/>
</dbReference>
<dbReference type="Pfam" id="PF00004">
    <property type="entry name" value="AAA"/>
    <property type="match status" value="2"/>
</dbReference>
<dbReference type="Gene3D" id="3.40.50.300">
    <property type="entry name" value="P-loop containing nucleotide triphosphate hydrolases"/>
    <property type="match status" value="2"/>
</dbReference>
<dbReference type="Gene3D" id="1.10.8.60">
    <property type="match status" value="2"/>
</dbReference>
<feature type="domain" description="AAA+ ATPase" evidence="4">
    <location>
        <begin position="505"/>
        <end position="641"/>
    </location>
</feature>
<comment type="caution">
    <text evidence="5">The sequence shown here is derived from an EMBL/GenBank/DDBJ whole genome shotgun (WGS) entry which is preliminary data.</text>
</comment>
<protein>
    <submittedName>
        <fullName evidence="5">ATPase family 2 protein</fullName>
    </submittedName>
</protein>
<keyword evidence="6" id="KW-1185">Reference proteome</keyword>
<dbReference type="PROSITE" id="PS00674">
    <property type="entry name" value="AAA"/>
    <property type="match status" value="1"/>
</dbReference>
<feature type="domain" description="AAA+ ATPase" evidence="4">
    <location>
        <begin position="238"/>
        <end position="366"/>
    </location>
</feature>
<accession>A0A8T9C2L9</accession>
<evidence type="ECO:0000256" key="3">
    <source>
        <dbReference type="ARBA" id="ARBA00023054"/>
    </source>
</evidence>
<dbReference type="InterPro" id="IPR050168">
    <property type="entry name" value="AAA_ATPase_domain"/>
</dbReference>
<proteinExistence type="predicted"/>
<evidence type="ECO:0000256" key="1">
    <source>
        <dbReference type="ARBA" id="ARBA00022741"/>
    </source>
</evidence>
<keyword evidence="1" id="KW-0547">Nucleotide-binding</keyword>
<dbReference type="OrthoDB" id="27435at2759"/>
<dbReference type="InterPro" id="IPR003593">
    <property type="entry name" value="AAA+_ATPase"/>
</dbReference>
<dbReference type="SUPFAM" id="SSF52540">
    <property type="entry name" value="P-loop containing nucleoside triphosphate hydrolases"/>
    <property type="match status" value="2"/>
</dbReference>
<evidence type="ECO:0000259" key="4">
    <source>
        <dbReference type="SMART" id="SM00382"/>
    </source>
</evidence>
<dbReference type="SMART" id="SM00382">
    <property type="entry name" value="AAA"/>
    <property type="match status" value="2"/>
</dbReference>
<keyword evidence="2" id="KW-0067">ATP-binding</keyword>
<dbReference type="GO" id="GO:0005737">
    <property type="term" value="C:cytoplasm"/>
    <property type="evidence" value="ECO:0007669"/>
    <property type="project" value="TreeGrafter"/>
</dbReference>
<dbReference type="InterPro" id="IPR027417">
    <property type="entry name" value="P-loop_NTPase"/>
</dbReference>
<dbReference type="FunFam" id="3.40.50.300:FF:001025">
    <property type="entry name" value="ATPase family, AAA domain-containing 2B"/>
    <property type="match status" value="1"/>
</dbReference>
<reference evidence="5 6" key="1">
    <citation type="submission" date="2018-05" db="EMBL/GenBank/DDBJ databases">
        <title>Genome sequencing and assembly of the regulated plant pathogen Lachnellula willkommii and related sister species for the development of diagnostic species identification markers.</title>
        <authorList>
            <person name="Giroux E."/>
            <person name="Bilodeau G."/>
        </authorList>
    </citation>
    <scope>NUCLEOTIDE SEQUENCE [LARGE SCALE GENOMIC DNA]</scope>
    <source>
        <strain evidence="5 6">CBS 268.59</strain>
    </source>
</reference>
<dbReference type="InterPro" id="IPR003959">
    <property type="entry name" value="ATPase_AAA_core"/>
</dbReference>
<dbReference type="EMBL" id="QGMK01001369">
    <property type="protein sequence ID" value="TVY68938.1"/>
    <property type="molecule type" value="Genomic_DNA"/>
</dbReference>
<dbReference type="GO" id="GO:0016887">
    <property type="term" value="F:ATP hydrolysis activity"/>
    <property type="evidence" value="ECO:0007669"/>
    <property type="project" value="InterPro"/>
</dbReference>
<name>A0A8T9C2L9_9HELO</name>
<sequence>MTNTTLKVRPWPVGMQERPDQKCISRVYLSNDAIRSLGLQNTKPCYIWKAGTEGQRREAIVWLSPSEKTINKDVIQISKTFQGVCSLTLTDEVNICAAGPALESVESLTLRDITPDLGVDPKVGYMKDRDLAPWEWFLEENLKRAEVVFGGMIFKDISLRGSKRTFVATAVNGRPTGQGTFDVSTSSVKILSQDDSQLNGSQPRLEIINLAGIDQALKQLNTFLAIFDRGLQISASEKSCGVLLHGGLGSGKTHVINKIVETGWGKVHKIDFKVKSTEIPKVFRDAKLYQPSIIVIDDLEDLVSKEDSVSKLMTNVIGEELDNLVKGCEHDALPRVLVIAATSDILKIPSSLRTRGDFQSGRFQSNIFLSIPDAASRKAILRAHDLDFGPEISLESRDEIFEKLGDRTHAYTPRDLIALLGKACYLAEERTLTTDEDPPYFVKPEEIEQAFLKIRPTALHDITLKPRKVRWDEIGGQESVKEALRDAVDLDLEDPEIMEGSGEAITKGILLYGPPGCSKTLNAQALATEVDHNFFAVKGAEMLNMYVGESEKAVREIFERARNAKPSIIFFDEFDSIAGARQSGNRGSGVNIVTTLLNELDGIESLEDVLVLAATNRPEALDPAVLRPGRFDKLIYVPPPDTAGREAILRVRLRNLDTAEDVDITELARLTDGYSGAEITGICHHASQAIKKKRKKAGLKVPFHMSDFQEAIKGMKKRVTPDMVQAYERWAAGIVGNTD</sequence>
<dbReference type="Pfam" id="PF17862">
    <property type="entry name" value="AAA_lid_3"/>
    <property type="match status" value="1"/>
</dbReference>
<dbReference type="PANTHER" id="PTHR23077">
    <property type="entry name" value="AAA-FAMILY ATPASE"/>
    <property type="match status" value="1"/>
</dbReference>
<organism evidence="5 6">
    <name type="scientific">Lachnellula suecica</name>
    <dbReference type="NCBI Taxonomy" id="602035"/>
    <lineage>
        <taxon>Eukaryota</taxon>
        <taxon>Fungi</taxon>
        <taxon>Dikarya</taxon>
        <taxon>Ascomycota</taxon>
        <taxon>Pezizomycotina</taxon>
        <taxon>Leotiomycetes</taxon>
        <taxon>Helotiales</taxon>
        <taxon>Lachnaceae</taxon>
        <taxon>Lachnellula</taxon>
    </lineage>
</organism>
<gene>
    <name evidence="5" type="primary">AFG2</name>
    <name evidence="5" type="ORF">LSUE1_G007516</name>
</gene>